<dbReference type="InterPro" id="IPR037284">
    <property type="entry name" value="SUF_FeS_clus_asmbl_SufBD_sf"/>
</dbReference>
<feature type="domain" description="SUF system FeS cluster assembly SufBD core" evidence="2">
    <location>
        <begin position="111"/>
        <end position="329"/>
    </location>
</feature>
<dbReference type="HOGENOM" id="CLU_026231_4_1_2"/>
<gene>
    <name evidence="3" type="ordered locus">Smar_0248</name>
</gene>
<dbReference type="AlphaFoldDB" id="A3DL51"/>
<protein>
    <submittedName>
        <fullName evidence="3">SufBD protein</fullName>
    </submittedName>
</protein>
<reference evidence="4" key="1">
    <citation type="journal article" date="2009" name="BMC Genomics">
        <title>The complete genome sequence of Staphylothermus marinus reveals differences in sulfur metabolism among heterotrophic Crenarchaeota.</title>
        <authorList>
            <person name="Anderson I.J."/>
            <person name="Dharmarajan L."/>
            <person name="Rodriguez J."/>
            <person name="Hooper S."/>
            <person name="Porat I."/>
            <person name="Ulrich L.E."/>
            <person name="Elkins J.G."/>
            <person name="Mavromatis K."/>
            <person name="Sun H."/>
            <person name="Land M."/>
            <person name="Lapidus A."/>
            <person name="Lucas S."/>
            <person name="Barry K."/>
            <person name="Huber H."/>
            <person name="Zhulin I.B."/>
            <person name="Whitman W.B."/>
            <person name="Mukhopadhyay B."/>
            <person name="Woese C."/>
            <person name="Bristow J."/>
            <person name="Kyrpides N."/>
        </authorList>
    </citation>
    <scope>NUCLEOTIDE SEQUENCE [LARGE SCALE GENOMIC DNA]</scope>
    <source>
        <strain evidence="4">ATCC 43588 / DSM 3639 / JCM 9404 / F1</strain>
    </source>
</reference>
<dbReference type="InterPro" id="IPR000825">
    <property type="entry name" value="SUF_FeS_clus_asmbl_SufBD_core"/>
</dbReference>
<sequence length="359" mass="39780">MNTDLKEYVEKANLPDPHLTVAGIINDKVLKGYYYNYLRRNGIILIDLNTALSNNTYKEEIHDIAYELGFDKELLYKATTGFYIKVPDEIRSSIPIYACFIIGSRGFTQRIINVVNIGDNAEAFIAKGCATIVPEGAHSAITLLRIGKNSRLTSLMIHNWAPYVNVGAKTIGIVGENSIYSYYYVKLSPVRALGLSTSIKVYRNAQVDVHEATYVHRNTNVNSSIEIELNGEGAGGLITTRGVVEENGSMNTRLMIKSNANKTRGHIECNGLVLGKGIYRTIPVLETKVDDTYLTHEASIGKISGEQLFYLQSRGLSEEEATKMIILGFLASSMHGLPESMRKYVEVALKQLSHYGKGL</sequence>
<dbReference type="PANTHER" id="PTHR30508">
    <property type="entry name" value="FES CLUSTER ASSEMBLY PROTEIN SUF"/>
    <property type="match status" value="1"/>
</dbReference>
<keyword evidence="4" id="KW-1185">Reference proteome</keyword>
<dbReference type="EMBL" id="CP000575">
    <property type="protein sequence ID" value="ABN69361.1"/>
    <property type="molecule type" value="Genomic_DNA"/>
</dbReference>
<proteinExistence type="inferred from homology"/>
<organism evidence="3 4">
    <name type="scientific">Staphylothermus marinus (strain ATCC 43588 / DSM 3639 / JCM 9404 / F1)</name>
    <dbReference type="NCBI Taxonomy" id="399550"/>
    <lineage>
        <taxon>Archaea</taxon>
        <taxon>Thermoproteota</taxon>
        <taxon>Thermoprotei</taxon>
        <taxon>Desulfurococcales</taxon>
        <taxon>Desulfurococcaceae</taxon>
        <taxon>Staphylothermus</taxon>
    </lineage>
</organism>
<dbReference type="GeneID" id="4906504"/>
<dbReference type="InterPro" id="IPR055346">
    <property type="entry name" value="Fe-S_cluster_assembly_SufBD"/>
</dbReference>
<dbReference type="PANTHER" id="PTHR30508:SF1">
    <property type="entry name" value="UPF0051 PROTEIN ABCI8, CHLOROPLASTIC-RELATED"/>
    <property type="match status" value="1"/>
</dbReference>
<evidence type="ECO:0000259" key="2">
    <source>
        <dbReference type="Pfam" id="PF01458"/>
    </source>
</evidence>
<evidence type="ECO:0000313" key="4">
    <source>
        <dbReference type="Proteomes" id="UP000000254"/>
    </source>
</evidence>
<name>A3DL51_STAMF</name>
<dbReference type="OrthoDB" id="372168at2157"/>
<dbReference type="eggNOG" id="arCOG01715">
    <property type="taxonomic scope" value="Archaea"/>
</dbReference>
<accession>A3DL51</accession>
<dbReference type="RefSeq" id="WP_011838552.1">
    <property type="nucleotide sequence ID" value="NC_009033.1"/>
</dbReference>
<dbReference type="STRING" id="399550.Smar_0248"/>
<dbReference type="Proteomes" id="UP000000254">
    <property type="component" value="Chromosome"/>
</dbReference>
<dbReference type="Pfam" id="PF01458">
    <property type="entry name" value="SUFBD_core"/>
    <property type="match status" value="1"/>
</dbReference>
<evidence type="ECO:0000313" key="3">
    <source>
        <dbReference type="EMBL" id="ABN69361.1"/>
    </source>
</evidence>
<evidence type="ECO:0000256" key="1">
    <source>
        <dbReference type="ARBA" id="ARBA00043967"/>
    </source>
</evidence>
<dbReference type="SUPFAM" id="SSF101960">
    <property type="entry name" value="Stabilizer of iron transporter SufD"/>
    <property type="match status" value="1"/>
</dbReference>
<dbReference type="KEGG" id="smr:Smar_0248"/>
<dbReference type="GO" id="GO:0016226">
    <property type="term" value="P:iron-sulfur cluster assembly"/>
    <property type="evidence" value="ECO:0007669"/>
    <property type="project" value="InterPro"/>
</dbReference>
<reference evidence="3 4" key="2">
    <citation type="journal article" date="2009" name="Stand. Genomic Sci.">
        <title>Complete genome sequence of Staphylothermus marinus Stetter and Fiala 1986 type strain F1.</title>
        <authorList>
            <person name="Anderson I.J."/>
            <person name="Sun H."/>
            <person name="Lapidus A."/>
            <person name="Copeland A."/>
            <person name="Glavina Del Rio T."/>
            <person name="Tice H."/>
            <person name="Dalin E."/>
            <person name="Lucas S."/>
            <person name="Barry K."/>
            <person name="Land M."/>
            <person name="Richardson P."/>
            <person name="Huber H."/>
            <person name="Kyrpides N.C."/>
        </authorList>
    </citation>
    <scope>NUCLEOTIDE SEQUENCE [LARGE SCALE GENOMIC DNA]</scope>
    <source>
        <strain evidence="4">ATCC 43588 / DSM 3639 / JCM 9404 / F1</strain>
    </source>
</reference>
<comment type="similarity">
    <text evidence="1">Belongs to the iron-sulfur cluster assembly SufBD family.</text>
</comment>